<keyword evidence="2" id="KW-1185">Reference proteome</keyword>
<name>A0AA39T1F4_ACESA</name>
<accession>A0AA39T1F4</accession>
<evidence type="ECO:0000313" key="1">
    <source>
        <dbReference type="EMBL" id="KAK0599594.1"/>
    </source>
</evidence>
<gene>
    <name evidence="1" type="ORF">LWI29_006731</name>
</gene>
<protein>
    <submittedName>
        <fullName evidence="1">Uncharacterized protein</fullName>
    </submittedName>
</protein>
<sequence length="162" mass="19006">MTLLPLTCKNPISLIFALTFPNPLATPSQYLTITFQPSPPTSSSSCHPSSRRRRLGLCRTSRPLRHNVFVGFVDELQRQQQHQHLPVFVFVATSTARRRRLWPSSHSDAAIHRRFGFHFRCRVFVSLDSQQLNQPHISWRNIEQEQYQRMHQQTCIFNSFYV</sequence>
<organism evidence="1 2">
    <name type="scientific">Acer saccharum</name>
    <name type="common">Sugar maple</name>
    <dbReference type="NCBI Taxonomy" id="4024"/>
    <lineage>
        <taxon>Eukaryota</taxon>
        <taxon>Viridiplantae</taxon>
        <taxon>Streptophyta</taxon>
        <taxon>Embryophyta</taxon>
        <taxon>Tracheophyta</taxon>
        <taxon>Spermatophyta</taxon>
        <taxon>Magnoliopsida</taxon>
        <taxon>eudicotyledons</taxon>
        <taxon>Gunneridae</taxon>
        <taxon>Pentapetalae</taxon>
        <taxon>rosids</taxon>
        <taxon>malvids</taxon>
        <taxon>Sapindales</taxon>
        <taxon>Sapindaceae</taxon>
        <taxon>Hippocastanoideae</taxon>
        <taxon>Acereae</taxon>
        <taxon>Acer</taxon>
    </lineage>
</organism>
<reference evidence="1" key="1">
    <citation type="journal article" date="2022" name="Plant J.">
        <title>Strategies of tolerance reflected in two North American maple genomes.</title>
        <authorList>
            <person name="McEvoy S.L."/>
            <person name="Sezen U.U."/>
            <person name="Trouern-Trend A."/>
            <person name="McMahon S.M."/>
            <person name="Schaberg P.G."/>
            <person name="Yang J."/>
            <person name="Wegrzyn J.L."/>
            <person name="Swenson N.G."/>
        </authorList>
    </citation>
    <scope>NUCLEOTIDE SEQUENCE</scope>
    <source>
        <strain evidence="1">NS2018</strain>
    </source>
</reference>
<evidence type="ECO:0000313" key="2">
    <source>
        <dbReference type="Proteomes" id="UP001168877"/>
    </source>
</evidence>
<dbReference type="AlphaFoldDB" id="A0AA39T1F4"/>
<proteinExistence type="predicted"/>
<dbReference type="EMBL" id="JAUESC010000003">
    <property type="protein sequence ID" value="KAK0599594.1"/>
    <property type="molecule type" value="Genomic_DNA"/>
</dbReference>
<comment type="caution">
    <text evidence="1">The sequence shown here is derived from an EMBL/GenBank/DDBJ whole genome shotgun (WGS) entry which is preliminary data.</text>
</comment>
<reference evidence="1" key="2">
    <citation type="submission" date="2023-06" db="EMBL/GenBank/DDBJ databases">
        <authorList>
            <person name="Swenson N.G."/>
            <person name="Wegrzyn J.L."/>
            <person name="Mcevoy S.L."/>
        </authorList>
    </citation>
    <scope>NUCLEOTIDE SEQUENCE</scope>
    <source>
        <strain evidence="1">NS2018</strain>
        <tissue evidence="1">Leaf</tissue>
    </source>
</reference>
<dbReference type="Proteomes" id="UP001168877">
    <property type="component" value="Unassembled WGS sequence"/>
</dbReference>